<dbReference type="EMBL" id="LR797086">
    <property type="protein sequence ID" value="CAB4186345.1"/>
    <property type="molecule type" value="Genomic_DNA"/>
</dbReference>
<gene>
    <name evidence="2" type="ORF">UFOVP1138_88</name>
    <name evidence="3" type="ORF">UFOVP1394_85</name>
    <name evidence="1" type="ORF">UFOVP975_32</name>
</gene>
<proteinExistence type="predicted"/>
<evidence type="ECO:0000313" key="1">
    <source>
        <dbReference type="EMBL" id="CAB4174187.1"/>
    </source>
</evidence>
<evidence type="ECO:0000313" key="2">
    <source>
        <dbReference type="EMBL" id="CAB4186345.1"/>
    </source>
</evidence>
<accession>A0A6J5R0B6</accession>
<dbReference type="EMBL" id="LR797345">
    <property type="protein sequence ID" value="CAB4204470.1"/>
    <property type="molecule type" value="Genomic_DNA"/>
</dbReference>
<dbReference type="EMBL" id="LR796921">
    <property type="protein sequence ID" value="CAB4174187.1"/>
    <property type="molecule type" value="Genomic_DNA"/>
</dbReference>
<organism evidence="2">
    <name type="scientific">uncultured Caudovirales phage</name>
    <dbReference type="NCBI Taxonomy" id="2100421"/>
    <lineage>
        <taxon>Viruses</taxon>
        <taxon>Duplodnaviria</taxon>
        <taxon>Heunggongvirae</taxon>
        <taxon>Uroviricota</taxon>
        <taxon>Caudoviricetes</taxon>
        <taxon>Peduoviridae</taxon>
        <taxon>Maltschvirus</taxon>
        <taxon>Maltschvirus maltsch</taxon>
    </lineage>
</organism>
<sequence>MSRSRSEELYQGQLLVNKELREKYIALEMGIRDQFAMAGLAAGVFTVNKGNVEQVAKDAYMLADAMVEARRDYATNMTSSLSGRAVGYDFLEGEI</sequence>
<reference evidence="2" key="1">
    <citation type="submission" date="2020-05" db="EMBL/GenBank/DDBJ databases">
        <authorList>
            <person name="Chiriac C."/>
            <person name="Salcher M."/>
            <person name="Ghai R."/>
            <person name="Kavagutti S V."/>
        </authorList>
    </citation>
    <scope>NUCLEOTIDE SEQUENCE</scope>
</reference>
<name>A0A6J5R0B6_9CAUD</name>
<protein>
    <submittedName>
        <fullName evidence="2">Uncharacterized protein</fullName>
    </submittedName>
</protein>
<evidence type="ECO:0000313" key="3">
    <source>
        <dbReference type="EMBL" id="CAB4204470.1"/>
    </source>
</evidence>